<sequence>MILKRYFLSLLFILFYKASFAQLKQVAITLDDAPFTTWSDRTPLKTLEEANTKILRAIDRYTVPVCIFINENTLIKEGETDARIRTLKQWLSNPLITPGNHSYSHPNYVNMNASAFQDEIIKGEVITKKLLQGTGQSLLYFRFPFNALGSDSITKAAMQNFLKEKNYISTPFTIESSDYLFNTLYQQALDKNDKTRAKAIADSYINYTIAVFDYFETISQEQYKRQVPQIFLGHINALHADCITTLIEQLQKKGYTFIDLTTALKDNVYKQHDYYAGPYGFSWFYRWEYDPQKRKKLLQSQPEPPDEIYQQYLKAIRTAPTK</sequence>
<dbReference type="InterPro" id="IPR011330">
    <property type="entry name" value="Glyco_hydro/deAcase_b/a-brl"/>
</dbReference>
<reference evidence="5" key="1">
    <citation type="journal article" date="2019" name="Int. J. Syst. Evol. Microbiol.">
        <title>The Global Catalogue of Microorganisms (GCM) 10K type strain sequencing project: providing services to taxonomists for standard genome sequencing and annotation.</title>
        <authorList>
            <consortium name="The Broad Institute Genomics Platform"/>
            <consortium name="The Broad Institute Genome Sequencing Center for Infectious Disease"/>
            <person name="Wu L."/>
            <person name="Ma J."/>
        </authorList>
    </citation>
    <scope>NUCLEOTIDE SEQUENCE [LARGE SCALE GENOMIC DNA]</scope>
    <source>
        <strain evidence="5">CCUG 58938</strain>
    </source>
</reference>
<keyword evidence="2" id="KW-0378">Hydrolase</keyword>
<protein>
    <submittedName>
        <fullName evidence="4">Polysaccharide deacetylase family protein</fullName>
    </submittedName>
</protein>
<dbReference type="PANTHER" id="PTHR10587">
    <property type="entry name" value="GLYCOSYL TRANSFERASE-RELATED"/>
    <property type="match status" value="1"/>
</dbReference>
<dbReference type="Pfam" id="PF01522">
    <property type="entry name" value="Polysacc_deac_1"/>
    <property type="match status" value="1"/>
</dbReference>
<dbReference type="InterPro" id="IPR050248">
    <property type="entry name" value="Polysacc_deacetylase_ArnD"/>
</dbReference>
<dbReference type="Proteomes" id="UP001597112">
    <property type="component" value="Unassembled WGS sequence"/>
</dbReference>
<evidence type="ECO:0000256" key="2">
    <source>
        <dbReference type="ARBA" id="ARBA00022801"/>
    </source>
</evidence>
<keyword evidence="5" id="KW-1185">Reference proteome</keyword>
<accession>A0ABW3JZI1</accession>
<evidence type="ECO:0000313" key="4">
    <source>
        <dbReference type="EMBL" id="MFD0999392.1"/>
    </source>
</evidence>
<proteinExistence type="predicted"/>
<gene>
    <name evidence="4" type="ORF">ACFQ21_08740</name>
</gene>
<evidence type="ECO:0000256" key="1">
    <source>
        <dbReference type="ARBA" id="ARBA00022723"/>
    </source>
</evidence>
<dbReference type="Gene3D" id="3.20.20.370">
    <property type="entry name" value="Glycoside hydrolase/deacetylase"/>
    <property type="match status" value="1"/>
</dbReference>
<organism evidence="4 5">
    <name type="scientific">Ohtaekwangia kribbensis</name>
    <dbReference type="NCBI Taxonomy" id="688913"/>
    <lineage>
        <taxon>Bacteria</taxon>
        <taxon>Pseudomonadati</taxon>
        <taxon>Bacteroidota</taxon>
        <taxon>Cytophagia</taxon>
        <taxon>Cytophagales</taxon>
        <taxon>Fulvivirgaceae</taxon>
        <taxon>Ohtaekwangia</taxon>
    </lineage>
</organism>
<evidence type="ECO:0000313" key="5">
    <source>
        <dbReference type="Proteomes" id="UP001597112"/>
    </source>
</evidence>
<dbReference type="PANTHER" id="PTHR10587:SF133">
    <property type="entry name" value="CHITIN DEACETYLASE 1-RELATED"/>
    <property type="match status" value="1"/>
</dbReference>
<name>A0ABW3JZI1_9BACT</name>
<keyword evidence="1" id="KW-0479">Metal-binding</keyword>
<dbReference type="InterPro" id="IPR002509">
    <property type="entry name" value="NODB_dom"/>
</dbReference>
<comment type="caution">
    <text evidence="4">The sequence shown here is derived from an EMBL/GenBank/DDBJ whole genome shotgun (WGS) entry which is preliminary data.</text>
</comment>
<dbReference type="EMBL" id="JBHTKA010000001">
    <property type="protein sequence ID" value="MFD0999392.1"/>
    <property type="molecule type" value="Genomic_DNA"/>
</dbReference>
<dbReference type="SUPFAM" id="SSF88713">
    <property type="entry name" value="Glycoside hydrolase/deacetylase"/>
    <property type="match status" value="1"/>
</dbReference>
<evidence type="ECO:0000259" key="3">
    <source>
        <dbReference type="Pfam" id="PF01522"/>
    </source>
</evidence>
<feature type="domain" description="NodB homology" evidence="3">
    <location>
        <begin position="24"/>
        <end position="155"/>
    </location>
</feature>
<dbReference type="RefSeq" id="WP_377577753.1">
    <property type="nucleotide sequence ID" value="NZ_JBHTKA010000001.1"/>
</dbReference>